<sequence length="234" mass="24932">MTLPPNTPRKLLLIGASRGLGHALSVEFAERGWHVTGTLRAPSGTPLHDLAAARPDRIRTERLEITEAASITALRARLEGQVYDMLFVNAGTTNADPTAPLEQVPPEDFAALMLTNVLGPLRVIAALEDLVRPGGLIGVMSSGQGSLANNRTGGREAYRASKAALNQALRSLSARRPGRPLLLMAPGWIRTALGGPEAPFGLEETIPDIADTLLSRLDRPGLAYLERSGATLPW</sequence>
<dbReference type="Pfam" id="PF00106">
    <property type="entry name" value="adh_short"/>
    <property type="match status" value="1"/>
</dbReference>
<dbReference type="InterPro" id="IPR002347">
    <property type="entry name" value="SDR_fam"/>
</dbReference>
<dbReference type="InterPro" id="IPR036291">
    <property type="entry name" value="NAD(P)-bd_dom_sf"/>
</dbReference>
<dbReference type="AlphaFoldDB" id="A0A6L7G470"/>
<dbReference type="PANTHER" id="PTHR45458:SF1">
    <property type="entry name" value="SHORT CHAIN DEHYDROGENASE"/>
    <property type="match status" value="1"/>
</dbReference>
<comment type="caution">
    <text evidence="1">The sequence shown here is derived from an EMBL/GenBank/DDBJ whole genome shotgun (WGS) entry which is preliminary data.</text>
</comment>
<dbReference type="GO" id="GO:0016616">
    <property type="term" value="F:oxidoreductase activity, acting on the CH-OH group of donors, NAD or NADP as acceptor"/>
    <property type="evidence" value="ECO:0007669"/>
    <property type="project" value="TreeGrafter"/>
</dbReference>
<dbReference type="PANTHER" id="PTHR45458">
    <property type="entry name" value="SHORT-CHAIN DEHYDROGENASE/REDUCTASE SDR"/>
    <property type="match status" value="1"/>
</dbReference>
<name>A0A6L7G470_9RHOB</name>
<dbReference type="RefSeq" id="WP_160892769.1">
    <property type="nucleotide sequence ID" value="NZ_WUMU01000004.1"/>
</dbReference>
<evidence type="ECO:0000313" key="1">
    <source>
        <dbReference type="EMBL" id="MXN17443.1"/>
    </source>
</evidence>
<dbReference type="Proteomes" id="UP000477911">
    <property type="component" value="Unassembled WGS sequence"/>
</dbReference>
<dbReference type="SUPFAM" id="SSF51735">
    <property type="entry name" value="NAD(P)-binding Rossmann-fold domains"/>
    <property type="match status" value="1"/>
</dbReference>
<keyword evidence="2" id="KW-1185">Reference proteome</keyword>
<evidence type="ECO:0000313" key="2">
    <source>
        <dbReference type="Proteomes" id="UP000477911"/>
    </source>
</evidence>
<dbReference type="PRINTS" id="PR00081">
    <property type="entry name" value="GDHRDH"/>
</dbReference>
<protein>
    <submittedName>
        <fullName evidence="1">SDR family NAD(P)-dependent oxidoreductase</fullName>
    </submittedName>
</protein>
<dbReference type="InterPro" id="IPR052184">
    <property type="entry name" value="SDR_enzymes"/>
</dbReference>
<dbReference type="EMBL" id="WUMU01000004">
    <property type="protein sequence ID" value="MXN17443.1"/>
    <property type="molecule type" value="Genomic_DNA"/>
</dbReference>
<reference evidence="1 2" key="1">
    <citation type="submission" date="2019-12" db="EMBL/GenBank/DDBJ databases">
        <authorList>
            <person name="Li M."/>
        </authorList>
    </citation>
    <scope>NUCLEOTIDE SEQUENCE [LARGE SCALE GENOMIC DNA]</scope>
    <source>
        <strain evidence="1 2">GBMRC 2024</strain>
    </source>
</reference>
<organism evidence="1 2">
    <name type="scientific">Pseudooceanicola albus</name>
    <dbReference type="NCBI Taxonomy" id="2692189"/>
    <lineage>
        <taxon>Bacteria</taxon>
        <taxon>Pseudomonadati</taxon>
        <taxon>Pseudomonadota</taxon>
        <taxon>Alphaproteobacteria</taxon>
        <taxon>Rhodobacterales</taxon>
        <taxon>Paracoccaceae</taxon>
        <taxon>Pseudooceanicola</taxon>
    </lineage>
</organism>
<dbReference type="Gene3D" id="3.40.50.720">
    <property type="entry name" value="NAD(P)-binding Rossmann-like Domain"/>
    <property type="match status" value="1"/>
</dbReference>
<accession>A0A6L7G470</accession>
<proteinExistence type="predicted"/>
<gene>
    <name evidence="1" type="ORF">GR170_06330</name>
</gene>